<dbReference type="Pfam" id="PF01556">
    <property type="entry name" value="DnaJ_C"/>
    <property type="match status" value="1"/>
</dbReference>
<dbReference type="CDD" id="cd10719">
    <property type="entry name" value="DnaJ_zf"/>
    <property type="match status" value="1"/>
</dbReference>
<gene>
    <name evidence="9" type="ORF">LOD99_8966</name>
</gene>
<dbReference type="FunFam" id="2.10.230.10:FF:000001">
    <property type="entry name" value="DnaJ subfamily A member 2"/>
    <property type="match status" value="1"/>
</dbReference>
<feature type="region of interest" description="Disordered" evidence="6">
    <location>
        <begin position="371"/>
        <end position="393"/>
    </location>
</feature>
<dbReference type="SUPFAM" id="SSF49493">
    <property type="entry name" value="HSP40/DnaJ peptide-binding domain"/>
    <property type="match status" value="2"/>
</dbReference>
<dbReference type="FunFam" id="1.10.287.110:FF:000041">
    <property type="entry name" value="Chaperone protein DNAj, putative"/>
    <property type="match status" value="1"/>
</dbReference>
<dbReference type="GO" id="GO:0030544">
    <property type="term" value="F:Hsp70 protein binding"/>
    <property type="evidence" value="ECO:0007669"/>
    <property type="project" value="InterPro"/>
</dbReference>
<dbReference type="InterPro" id="IPR002939">
    <property type="entry name" value="DnaJ_C"/>
</dbReference>
<feature type="domain" description="CR-type" evidence="8">
    <location>
        <begin position="121"/>
        <end position="205"/>
    </location>
</feature>
<dbReference type="GO" id="GO:0008270">
    <property type="term" value="F:zinc ion binding"/>
    <property type="evidence" value="ECO:0007669"/>
    <property type="project" value="UniProtKB-KW"/>
</dbReference>
<dbReference type="SMART" id="SM00271">
    <property type="entry name" value="DnaJ"/>
    <property type="match status" value="1"/>
</dbReference>
<evidence type="ECO:0000259" key="7">
    <source>
        <dbReference type="PROSITE" id="PS50076"/>
    </source>
</evidence>
<dbReference type="PRINTS" id="PR00625">
    <property type="entry name" value="JDOMAIN"/>
</dbReference>
<sequence length="393" mass="44036">MVKETRLYDILGCPPQATQSELKKAYRKLALKFHPDKATGDEEKFKEISFAYEVLSNEEKRSLYDKHGEEALKEGGGMSGFSNADDIFNMFFGGSGRRRDDTKTKDIVFEMQVTLAELYNGAERNIVINKDILCSSCDGKGGAENHVKTCGACNGQGVQTILHQMFPGMMQQSRTVCKECRGQGEVIPDRHRCRTCNGLKTLNKEKILKVHIDPGMTDGQKIIFHEEADQKPKKTPGDVVVVLDEQKHKVFRRKGIDLIMNIELDLVEALCGFDKVIETLDKRQLIISTIPGEIIRPGNIKTLLNEGMPRQKTHDKGRLMLKFSIKFPKDGVLKMENIANLKKLLPNPPDPMDMSDADLITDVLLEDIDPSTMSGTPEELEGHGGQRVECRTS</sequence>
<evidence type="ECO:0000256" key="3">
    <source>
        <dbReference type="ARBA" id="ARBA00022771"/>
    </source>
</evidence>
<organism evidence="9 10">
    <name type="scientific">Oopsacas minuta</name>
    <dbReference type="NCBI Taxonomy" id="111878"/>
    <lineage>
        <taxon>Eukaryota</taxon>
        <taxon>Metazoa</taxon>
        <taxon>Porifera</taxon>
        <taxon>Hexactinellida</taxon>
        <taxon>Hexasterophora</taxon>
        <taxon>Lyssacinosida</taxon>
        <taxon>Leucopsacidae</taxon>
        <taxon>Oopsacas</taxon>
    </lineage>
</organism>
<evidence type="ECO:0000256" key="4">
    <source>
        <dbReference type="ARBA" id="ARBA00022833"/>
    </source>
</evidence>
<dbReference type="Pfam" id="PF00684">
    <property type="entry name" value="DnaJ_CXXCXGXG"/>
    <property type="match status" value="1"/>
</dbReference>
<feature type="compositionally biased region" description="Basic and acidic residues" evidence="6">
    <location>
        <begin position="380"/>
        <end position="393"/>
    </location>
</feature>
<dbReference type="Gene3D" id="1.10.287.110">
    <property type="entry name" value="DnaJ domain"/>
    <property type="match status" value="1"/>
</dbReference>
<dbReference type="Gene3D" id="2.60.260.20">
    <property type="entry name" value="Urease metallochaperone UreE, N-terminal domain"/>
    <property type="match status" value="2"/>
</dbReference>
<reference evidence="9 10" key="1">
    <citation type="journal article" date="2023" name="BMC Biol.">
        <title>The compact genome of the sponge Oopsacas minuta (Hexactinellida) is lacking key metazoan core genes.</title>
        <authorList>
            <person name="Santini S."/>
            <person name="Schenkelaars Q."/>
            <person name="Jourda C."/>
            <person name="Duchesne M."/>
            <person name="Belahbib H."/>
            <person name="Rocher C."/>
            <person name="Selva M."/>
            <person name="Riesgo A."/>
            <person name="Vervoort M."/>
            <person name="Leys S.P."/>
            <person name="Kodjabachian L."/>
            <person name="Le Bivic A."/>
            <person name="Borchiellini C."/>
            <person name="Claverie J.M."/>
            <person name="Renard E."/>
        </authorList>
    </citation>
    <scope>NUCLEOTIDE SEQUENCE [LARGE SCALE GENOMIC DNA]</scope>
    <source>
        <strain evidence="9">SPO-2</strain>
    </source>
</reference>
<keyword evidence="3 5" id="KW-0863">Zinc-finger</keyword>
<dbReference type="InterPro" id="IPR018253">
    <property type="entry name" value="DnaJ_domain_CS"/>
</dbReference>
<dbReference type="PROSITE" id="PS00636">
    <property type="entry name" value="DNAJ_1"/>
    <property type="match status" value="1"/>
</dbReference>
<keyword evidence="10" id="KW-1185">Reference proteome</keyword>
<dbReference type="PROSITE" id="PS50076">
    <property type="entry name" value="DNAJ_2"/>
    <property type="match status" value="1"/>
</dbReference>
<keyword evidence="4 5" id="KW-0862">Zinc</keyword>
<dbReference type="SUPFAM" id="SSF46565">
    <property type="entry name" value="Chaperone J-domain"/>
    <property type="match status" value="1"/>
</dbReference>
<dbReference type="Gene3D" id="2.10.230.10">
    <property type="entry name" value="Heat shock protein DnaJ, cysteine-rich domain"/>
    <property type="match status" value="1"/>
</dbReference>
<dbReference type="GO" id="GO:0006457">
    <property type="term" value="P:protein folding"/>
    <property type="evidence" value="ECO:0007669"/>
    <property type="project" value="InterPro"/>
</dbReference>
<dbReference type="AlphaFoldDB" id="A0AAV7JE48"/>
<dbReference type="InterPro" id="IPR036410">
    <property type="entry name" value="HSP_DnaJ_Cys-rich_dom_sf"/>
</dbReference>
<dbReference type="InterPro" id="IPR001623">
    <property type="entry name" value="DnaJ_domain"/>
</dbReference>
<comment type="caution">
    <text evidence="9">The sequence shown here is derived from an EMBL/GenBank/DDBJ whole genome shotgun (WGS) entry which is preliminary data.</text>
</comment>
<evidence type="ECO:0000313" key="9">
    <source>
        <dbReference type="EMBL" id="KAI6647042.1"/>
    </source>
</evidence>
<dbReference type="Proteomes" id="UP001165289">
    <property type="component" value="Unassembled WGS sequence"/>
</dbReference>
<dbReference type="InterPro" id="IPR001305">
    <property type="entry name" value="HSP_DnaJ_Cys-rich_dom"/>
</dbReference>
<dbReference type="SUPFAM" id="SSF57938">
    <property type="entry name" value="DnaJ/Hsp40 cysteine-rich domain"/>
    <property type="match status" value="1"/>
</dbReference>
<name>A0AAV7JE48_9METZ</name>
<dbReference type="EMBL" id="JAKMXF010000347">
    <property type="protein sequence ID" value="KAI6647042.1"/>
    <property type="molecule type" value="Genomic_DNA"/>
</dbReference>
<evidence type="ECO:0000313" key="10">
    <source>
        <dbReference type="Proteomes" id="UP001165289"/>
    </source>
</evidence>
<protein>
    <submittedName>
        <fullName evidence="9">DnaJ-like protein subfamily A member 1-like isoform X1</fullName>
    </submittedName>
</protein>
<dbReference type="CDD" id="cd06257">
    <property type="entry name" value="DnaJ"/>
    <property type="match status" value="1"/>
</dbReference>
<proteinExistence type="predicted"/>
<dbReference type="GO" id="GO:0051082">
    <property type="term" value="F:unfolded protein binding"/>
    <property type="evidence" value="ECO:0007669"/>
    <property type="project" value="InterPro"/>
</dbReference>
<dbReference type="InterPro" id="IPR036869">
    <property type="entry name" value="J_dom_sf"/>
</dbReference>
<evidence type="ECO:0000256" key="1">
    <source>
        <dbReference type="ARBA" id="ARBA00022723"/>
    </source>
</evidence>
<keyword evidence="1 5" id="KW-0479">Metal-binding</keyword>
<dbReference type="PANTHER" id="PTHR43888">
    <property type="entry name" value="DNAJ-LIKE-2, ISOFORM A-RELATED"/>
    <property type="match status" value="1"/>
</dbReference>
<evidence type="ECO:0000259" key="8">
    <source>
        <dbReference type="PROSITE" id="PS51188"/>
    </source>
</evidence>
<dbReference type="InterPro" id="IPR008971">
    <property type="entry name" value="HSP40/DnaJ_pept-bd"/>
</dbReference>
<feature type="zinc finger region" description="CR-type" evidence="5">
    <location>
        <begin position="121"/>
        <end position="205"/>
    </location>
</feature>
<dbReference type="Pfam" id="PF00226">
    <property type="entry name" value="DnaJ"/>
    <property type="match status" value="1"/>
</dbReference>
<dbReference type="FunFam" id="2.60.260.20:FF:000003">
    <property type="entry name" value="DnaJ subfamily A member 2"/>
    <property type="match status" value="1"/>
</dbReference>
<evidence type="ECO:0000256" key="2">
    <source>
        <dbReference type="ARBA" id="ARBA00022737"/>
    </source>
</evidence>
<dbReference type="InterPro" id="IPR044713">
    <property type="entry name" value="DNJA1/2-like"/>
</dbReference>
<keyword evidence="2" id="KW-0677">Repeat</keyword>
<dbReference type="PROSITE" id="PS51188">
    <property type="entry name" value="ZF_CR"/>
    <property type="match status" value="1"/>
</dbReference>
<dbReference type="CDD" id="cd10747">
    <property type="entry name" value="DnaJ_C"/>
    <property type="match status" value="1"/>
</dbReference>
<evidence type="ECO:0000256" key="5">
    <source>
        <dbReference type="PROSITE-ProRule" id="PRU00546"/>
    </source>
</evidence>
<feature type="domain" description="J" evidence="7">
    <location>
        <begin position="6"/>
        <end position="68"/>
    </location>
</feature>
<evidence type="ECO:0000256" key="6">
    <source>
        <dbReference type="SAM" id="MobiDB-lite"/>
    </source>
</evidence>
<accession>A0AAV7JE48</accession>